<proteinExistence type="predicted"/>
<dbReference type="EnsemblMetazoa" id="ACOM039219-RA">
    <property type="protein sequence ID" value="ACOM039219-PA.1"/>
    <property type="gene ID" value="ACOM039219"/>
</dbReference>
<evidence type="ECO:0000313" key="1">
    <source>
        <dbReference type="EnsemblMetazoa" id="ACOM039219-PA.1"/>
    </source>
</evidence>
<sequence>MTSCSSVMKPRPTSDVLHMAQMKQSLCQWRSSNEMKRVPPMPARETERGTLAVCRQNKRAGAKRNRYAPVMGLVQEVHLFANSSPKHSAQYGFSSRLVKRWPASDTWQCVHVKHSRCHGSFFRKCQL</sequence>
<reference evidence="1" key="1">
    <citation type="submission" date="2022-08" db="UniProtKB">
        <authorList>
            <consortium name="EnsemblMetazoa"/>
        </authorList>
    </citation>
    <scope>IDENTIFICATION</scope>
</reference>
<protein>
    <submittedName>
        <fullName evidence="1">Uncharacterized protein</fullName>
    </submittedName>
</protein>
<name>A0A8W7PXX0_ANOCL</name>
<accession>A0A8W7PXX0</accession>
<dbReference type="Proteomes" id="UP000075882">
    <property type="component" value="Unassembled WGS sequence"/>
</dbReference>
<organism evidence="1">
    <name type="scientific">Anopheles coluzzii</name>
    <name type="common">African malaria mosquito</name>
    <dbReference type="NCBI Taxonomy" id="1518534"/>
    <lineage>
        <taxon>Eukaryota</taxon>
        <taxon>Metazoa</taxon>
        <taxon>Ecdysozoa</taxon>
        <taxon>Arthropoda</taxon>
        <taxon>Hexapoda</taxon>
        <taxon>Insecta</taxon>
        <taxon>Pterygota</taxon>
        <taxon>Neoptera</taxon>
        <taxon>Endopterygota</taxon>
        <taxon>Diptera</taxon>
        <taxon>Nematocera</taxon>
        <taxon>Culicoidea</taxon>
        <taxon>Culicidae</taxon>
        <taxon>Anophelinae</taxon>
        <taxon>Anopheles</taxon>
    </lineage>
</organism>
<dbReference type="AlphaFoldDB" id="A0A8W7PXX0"/>